<dbReference type="Proteomes" id="UP000018680">
    <property type="component" value="Chromosome"/>
</dbReference>
<dbReference type="SUPFAM" id="SSF55021">
    <property type="entry name" value="ACT-like"/>
    <property type="match status" value="1"/>
</dbReference>
<keyword evidence="17" id="KW-1185">Reference proteome</keyword>
<evidence type="ECO:0000256" key="5">
    <source>
        <dbReference type="ARBA" id="ARBA00013376"/>
    </source>
</evidence>
<dbReference type="Gene3D" id="3.30.70.260">
    <property type="match status" value="1"/>
</dbReference>
<evidence type="ECO:0000256" key="8">
    <source>
        <dbReference type="ARBA" id="ARBA00022857"/>
    </source>
</evidence>
<accession>V5WDL0</accession>
<keyword evidence="6 13" id="KW-0028">Amino-acid biosynthesis</keyword>
<dbReference type="PIRSF" id="PIRSF000098">
    <property type="entry name" value="Homoser_dehydrog"/>
    <property type="match status" value="1"/>
</dbReference>
<dbReference type="eggNOG" id="COG0460">
    <property type="taxonomic scope" value="Bacteria"/>
</dbReference>
<dbReference type="AlphaFoldDB" id="V5WDL0"/>
<evidence type="ECO:0000256" key="14">
    <source>
        <dbReference type="RuleBase" id="RU004171"/>
    </source>
</evidence>
<evidence type="ECO:0000259" key="15">
    <source>
        <dbReference type="PROSITE" id="PS51671"/>
    </source>
</evidence>
<keyword evidence="10 13" id="KW-0486">Methionine biosynthesis</keyword>
<dbReference type="InterPro" id="IPR002912">
    <property type="entry name" value="ACT_dom"/>
</dbReference>
<dbReference type="EMBL" id="CP006939">
    <property type="protein sequence ID" value="AHC13649.1"/>
    <property type="molecule type" value="Genomic_DNA"/>
</dbReference>
<dbReference type="Pfam" id="PF01842">
    <property type="entry name" value="ACT"/>
    <property type="match status" value="1"/>
</dbReference>
<dbReference type="EC" id="1.1.1.3" evidence="4 13"/>
<dbReference type="Pfam" id="PF03447">
    <property type="entry name" value="NAD_binding_3"/>
    <property type="match status" value="1"/>
</dbReference>
<feature type="binding site" evidence="12">
    <location>
        <position position="97"/>
    </location>
    <ligand>
        <name>NADPH</name>
        <dbReference type="ChEBI" id="CHEBI:57783"/>
    </ligand>
</feature>
<dbReference type="PATRIC" id="fig|1307761.3.peg.208"/>
<feature type="binding site" evidence="12">
    <location>
        <begin position="1"/>
        <end position="8"/>
    </location>
    <ligand>
        <name>NADP(+)</name>
        <dbReference type="ChEBI" id="CHEBI:58349"/>
    </ligand>
</feature>
<comment type="catalytic activity">
    <reaction evidence="13">
        <text>L-homoserine + NADP(+) = L-aspartate 4-semialdehyde + NADPH + H(+)</text>
        <dbReference type="Rhea" id="RHEA:15761"/>
        <dbReference type="ChEBI" id="CHEBI:15378"/>
        <dbReference type="ChEBI" id="CHEBI:57476"/>
        <dbReference type="ChEBI" id="CHEBI:57783"/>
        <dbReference type="ChEBI" id="CHEBI:58349"/>
        <dbReference type="ChEBI" id="CHEBI:537519"/>
        <dbReference type="EC" id="1.1.1.3"/>
    </reaction>
</comment>
<proteinExistence type="inferred from homology"/>
<dbReference type="Gene3D" id="3.40.50.720">
    <property type="entry name" value="NAD(P)-binding Rossmann-like Domain"/>
    <property type="match status" value="1"/>
</dbReference>
<dbReference type="NCBIfam" id="NF004976">
    <property type="entry name" value="PRK06349.1"/>
    <property type="match status" value="1"/>
</dbReference>
<feature type="domain" description="ACT" evidence="15">
    <location>
        <begin position="344"/>
        <end position="421"/>
    </location>
</feature>
<dbReference type="InterPro" id="IPR001342">
    <property type="entry name" value="HDH_cat"/>
</dbReference>
<evidence type="ECO:0000256" key="12">
    <source>
        <dbReference type="PIRSR" id="PIRSR000098-2"/>
    </source>
</evidence>
<feature type="active site" description="Proton donor" evidence="11">
    <location>
        <position position="197"/>
    </location>
</feature>
<dbReference type="SUPFAM" id="SSF51735">
    <property type="entry name" value="NAD(P)-binding Rossmann-fold domains"/>
    <property type="match status" value="1"/>
</dbReference>
<gene>
    <name evidence="16" type="ORF">L21SP2_0207</name>
</gene>
<dbReference type="InterPro" id="IPR016204">
    <property type="entry name" value="HDH"/>
</dbReference>
<dbReference type="KEGG" id="slr:L21SP2_0207"/>
<dbReference type="GO" id="GO:0004412">
    <property type="term" value="F:homoserine dehydrogenase activity"/>
    <property type="evidence" value="ECO:0007669"/>
    <property type="project" value="UniProtKB-EC"/>
</dbReference>
<dbReference type="InterPro" id="IPR019811">
    <property type="entry name" value="HDH_CS"/>
</dbReference>
<dbReference type="STRING" id="1307761.L21SP2_0207"/>
<evidence type="ECO:0000256" key="4">
    <source>
        <dbReference type="ARBA" id="ARBA00013213"/>
    </source>
</evidence>
<dbReference type="SUPFAM" id="SSF55347">
    <property type="entry name" value="Glyceraldehyde-3-phosphate dehydrogenase-like, C-terminal domain"/>
    <property type="match status" value="1"/>
</dbReference>
<dbReference type="PROSITE" id="PS01042">
    <property type="entry name" value="HOMOSER_DHGENASE"/>
    <property type="match status" value="1"/>
</dbReference>
<reference evidence="16 17" key="1">
    <citation type="journal article" date="2015" name="Stand. Genomic Sci.">
        <title>Complete genome sequence and description of Salinispira pacifica gen. nov., sp. nov., a novel spirochaete isolated form a hypersaline microbial mat.</title>
        <authorList>
            <person name="Ben Hania W."/>
            <person name="Joseph M."/>
            <person name="Schumann P."/>
            <person name="Bunk B."/>
            <person name="Fiebig A."/>
            <person name="Sproer C."/>
            <person name="Klenk H.P."/>
            <person name="Fardeau M.L."/>
            <person name="Spring S."/>
        </authorList>
    </citation>
    <scope>NUCLEOTIDE SEQUENCE [LARGE SCALE GENOMIC DNA]</scope>
    <source>
        <strain evidence="16 17">L21-RPul-D2</strain>
    </source>
</reference>
<dbReference type="PROSITE" id="PS51671">
    <property type="entry name" value="ACT"/>
    <property type="match status" value="1"/>
</dbReference>
<keyword evidence="8 12" id="KW-0521">NADP</keyword>
<comment type="similarity">
    <text evidence="3 14">Belongs to the homoserine dehydrogenase family.</text>
</comment>
<organism evidence="16 17">
    <name type="scientific">Salinispira pacifica</name>
    <dbReference type="NCBI Taxonomy" id="1307761"/>
    <lineage>
        <taxon>Bacteria</taxon>
        <taxon>Pseudomonadati</taxon>
        <taxon>Spirochaetota</taxon>
        <taxon>Spirochaetia</taxon>
        <taxon>Spirochaetales</taxon>
        <taxon>Spirochaetaceae</taxon>
        <taxon>Salinispira</taxon>
    </lineage>
</organism>
<evidence type="ECO:0000256" key="7">
    <source>
        <dbReference type="ARBA" id="ARBA00022697"/>
    </source>
</evidence>
<feature type="binding site" evidence="12">
    <location>
        <position position="182"/>
    </location>
    <ligand>
        <name>L-homoserine</name>
        <dbReference type="ChEBI" id="CHEBI:57476"/>
    </ligand>
</feature>
<evidence type="ECO:0000256" key="2">
    <source>
        <dbReference type="ARBA" id="ARBA00005062"/>
    </source>
</evidence>
<comment type="pathway">
    <text evidence="2 13">Amino-acid biosynthesis; L-methionine biosynthesis via de novo pathway; L-homoserine from L-aspartate: step 3/3.</text>
</comment>
<evidence type="ECO:0000256" key="9">
    <source>
        <dbReference type="ARBA" id="ARBA00023002"/>
    </source>
</evidence>
<dbReference type="InterPro" id="IPR036291">
    <property type="entry name" value="NAD(P)-bd_dom_sf"/>
</dbReference>
<protein>
    <recommendedName>
        <fullName evidence="5 13">Homoserine dehydrogenase</fullName>
        <ecNumber evidence="4 13">1.1.1.3</ecNumber>
    </recommendedName>
</protein>
<evidence type="ECO:0000256" key="10">
    <source>
        <dbReference type="ARBA" id="ARBA00023167"/>
    </source>
</evidence>
<dbReference type="PANTHER" id="PTHR43331">
    <property type="entry name" value="HOMOSERINE DEHYDROGENASE"/>
    <property type="match status" value="1"/>
</dbReference>
<dbReference type="HOGENOM" id="CLU_009116_1_0_12"/>
<dbReference type="GO" id="GO:0009088">
    <property type="term" value="P:threonine biosynthetic process"/>
    <property type="evidence" value="ECO:0007669"/>
    <property type="project" value="UniProtKB-UniPathway"/>
</dbReference>
<evidence type="ECO:0000256" key="1">
    <source>
        <dbReference type="ARBA" id="ARBA00005056"/>
    </source>
</evidence>
<name>V5WDL0_9SPIO</name>
<dbReference type="InterPro" id="IPR005106">
    <property type="entry name" value="Asp/hSer_DH_NAD-bd"/>
</dbReference>
<evidence type="ECO:0000256" key="13">
    <source>
        <dbReference type="RuleBase" id="RU000579"/>
    </source>
</evidence>
<dbReference type="GO" id="GO:0009086">
    <property type="term" value="P:methionine biosynthetic process"/>
    <property type="evidence" value="ECO:0007669"/>
    <property type="project" value="UniProtKB-KW"/>
</dbReference>
<dbReference type="Gene3D" id="3.30.360.10">
    <property type="entry name" value="Dihydrodipicolinate Reductase, domain 2"/>
    <property type="match status" value="1"/>
</dbReference>
<evidence type="ECO:0000256" key="3">
    <source>
        <dbReference type="ARBA" id="ARBA00006753"/>
    </source>
</evidence>
<dbReference type="InterPro" id="IPR045865">
    <property type="entry name" value="ACT-like_dom_sf"/>
</dbReference>
<dbReference type="CDD" id="cd04881">
    <property type="entry name" value="ACT_HSDH-Hom"/>
    <property type="match status" value="1"/>
</dbReference>
<evidence type="ECO:0000313" key="17">
    <source>
        <dbReference type="Proteomes" id="UP000018680"/>
    </source>
</evidence>
<dbReference type="PANTHER" id="PTHR43331:SF1">
    <property type="entry name" value="HOMOSERINE DEHYDROGENASE"/>
    <property type="match status" value="1"/>
</dbReference>
<evidence type="ECO:0000256" key="6">
    <source>
        <dbReference type="ARBA" id="ARBA00022605"/>
    </source>
</evidence>
<evidence type="ECO:0000256" key="11">
    <source>
        <dbReference type="PIRSR" id="PIRSR000098-1"/>
    </source>
</evidence>
<evidence type="ECO:0000313" key="16">
    <source>
        <dbReference type="EMBL" id="AHC13649.1"/>
    </source>
</evidence>
<keyword evidence="9 13" id="KW-0560">Oxidoreductase</keyword>
<comment type="pathway">
    <text evidence="1 13">Amino-acid biosynthesis; L-threonine biosynthesis; L-threonine from L-aspartate: step 3/5.</text>
</comment>
<dbReference type="Pfam" id="PF00742">
    <property type="entry name" value="Homoserine_dh"/>
    <property type="match status" value="1"/>
</dbReference>
<keyword evidence="7 13" id="KW-0791">Threonine biosynthesis</keyword>
<sequence>MGCGTVGASAARLLLNDRETRRTRSSADIYLRKVVVRRRESALDAGVPSELISLDYRDILRDEDVGIVVELVGGTDFAGTLIRESLQAGKHVVTANKALLAHEGPELFQTARKNGVSLAFESSCGGGIPIIRALTDGLTANNIDAIYGIVNGTSNFILTEMIENGMSYSEALGLAQESGLAEADPSLDVNGSDSAHKIAIMGSLAFGEAVALEQIPVKGIDTLQSEDVAFGSEMGYVIKLIASATRSSEGSFLRVEPAFINRDHPLAWISGAFNAISVYGHSVGHTMYYGRGAGGSPTASAVLADILSIANGSYPALFSSLLTWPDLSPGARLTPADHILRRYYIRLQLEDRAGILAGVTRVLAEYDISVSSVLQHEVPDVPESHETPVPLVITTHRVEEAKLTAALEKITRLDHIGGRYSMIPILDEHPEFQVW</sequence>
<dbReference type="UniPathway" id="UPA00050">
    <property type="reaction ID" value="UER00063"/>
</dbReference>
<dbReference type="UniPathway" id="UPA00051">
    <property type="reaction ID" value="UER00465"/>
</dbReference>
<dbReference type="FunFam" id="3.30.360.10:FF:000005">
    <property type="entry name" value="Homoserine dehydrogenase"/>
    <property type="match status" value="1"/>
</dbReference>
<dbReference type="GO" id="GO:0050661">
    <property type="term" value="F:NADP binding"/>
    <property type="evidence" value="ECO:0007669"/>
    <property type="project" value="InterPro"/>
</dbReference>